<dbReference type="GO" id="GO:0000921">
    <property type="term" value="P:septin ring assembly"/>
    <property type="evidence" value="ECO:0007669"/>
    <property type="project" value="TreeGrafter"/>
</dbReference>
<sequence length="117" mass="12689">MPTLPLSINDKTYRIACEEGQEEHLERLGQYLDHRCRQLVGSVGHVSETLMLVMVALLIADELSDISGELHELRSALGAQGTADGPSAREQAEERVAQAIEGLAHRIEGIADTLDAS</sequence>
<evidence type="ECO:0000256" key="6">
    <source>
        <dbReference type="ARBA" id="ARBA00023306"/>
    </source>
</evidence>
<evidence type="ECO:0000256" key="7">
    <source>
        <dbReference type="ARBA" id="ARBA00024910"/>
    </source>
</evidence>
<dbReference type="InterPro" id="IPR036192">
    <property type="entry name" value="Cell_div_ZapA-like_sf"/>
</dbReference>
<evidence type="ECO:0000256" key="9">
    <source>
        <dbReference type="ARBA" id="ARBA00033158"/>
    </source>
</evidence>
<dbReference type="GO" id="GO:0032153">
    <property type="term" value="C:cell division site"/>
    <property type="evidence" value="ECO:0007669"/>
    <property type="project" value="TreeGrafter"/>
</dbReference>
<dbReference type="PANTHER" id="PTHR34981">
    <property type="entry name" value="CELL DIVISION PROTEIN ZAPA"/>
    <property type="match status" value="1"/>
</dbReference>
<dbReference type="EMBL" id="BJZO01000011">
    <property type="protein sequence ID" value="GEO80531.1"/>
    <property type="molecule type" value="Genomic_DNA"/>
</dbReference>
<dbReference type="AlphaFoldDB" id="A0A512H513"/>
<gene>
    <name evidence="10" type="ORF">ROR02_06620</name>
</gene>
<evidence type="ECO:0000256" key="1">
    <source>
        <dbReference type="ARBA" id="ARBA00004496"/>
    </source>
</evidence>
<dbReference type="OrthoDB" id="9797575at2"/>
<dbReference type="InterPro" id="IPR042233">
    <property type="entry name" value="Cell_div_ZapA_N"/>
</dbReference>
<dbReference type="Gene3D" id="3.30.160.880">
    <property type="entry name" value="Cell division protein ZapA protomer, N-terminal domain"/>
    <property type="match status" value="1"/>
</dbReference>
<evidence type="ECO:0000256" key="4">
    <source>
        <dbReference type="ARBA" id="ARBA00022618"/>
    </source>
</evidence>
<reference evidence="10 11" key="1">
    <citation type="submission" date="2019-07" db="EMBL/GenBank/DDBJ databases">
        <title>Whole genome shotgun sequence of Rhodospirillum oryzae NBRC 107573.</title>
        <authorList>
            <person name="Hosoyama A."/>
            <person name="Uohara A."/>
            <person name="Ohji S."/>
            <person name="Ichikawa N."/>
        </authorList>
    </citation>
    <scope>NUCLEOTIDE SEQUENCE [LARGE SCALE GENOMIC DNA]</scope>
    <source>
        <strain evidence="10 11">NBRC 107573</strain>
    </source>
</reference>
<comment type="subcellular location">
    <subcellularLocation>
        <location evidence="1">Cytoplasm</location>
    </subcellularLocation>
</comment>
<keyword evidence="5" id="KW-0717">Septation</keyword>
<dbReference type="InterPro" id="IPR007838">
    <property type="entry name" value="Cell_div_ZapA-like"/>
</dbReference>
<name>A0A512H513_9PROT</name>
<evidence type="ECO:0000256" key="5">
    <source>
        <dbReference type="ARBA" id="ARBA00023210"/>
    </source>
</evidence>
<proteinExistence type="predicted"/>
<accession>A0A512H513</accession>
<keyword evidence="3" id="KW-0963">Cytoplasm</keyword>
<dbReference type="Proteomes" id="UP000321567">
    <property type="component" value="Unassembled WGS sequence"/>
</dbReference>
<evidence type="ECO:0000256" key="8">
    <source>
        <dbReference type="ARBA" id="ARBA00026068"/>
    </source>
</evidence>
<dbReference type="GO" id="GO:0000917">
    <property type="term" value="P:division septum assembly"/>
    <property type="evidence" value="ECO:0007669"/>
    <property type="project" value="UniProtKB-KW"/>
</dbReference>
<evidence type="ECO:0000256" key="2">
    <source>
        <dbReference type="ARBA" id="ARBA00015195"/>
    </source>
</evidence>
<keyword evidence="6" id="KW-0131">Cell cycle</keyword>
<evidence type="ECO:0000313" key="11">
    <source>
        <dbReference type="Proteomes" id="UP000321567"/>
    </source>
</evidence>
<dbReference type="PANTHER" id="PTHR34981:SF1">
    <property type="entry name" value="CELL DIVISION PROTEIN ZAPA"/>
    <property type="match status" value="1"/>
</dbReference>
<keyword evidence="4 10" id="KW-0132">Cell division</keyword>
<dbReference type="Pfam" id="PF05164">
    <property type="entry name" value="ZapA"/>
    <property type="match status" value="1"/>
</dbReference>
<evidence type="ECO:0000313" key="10">
    <source>
        <dbReference type="EMBL" id="GEO80531.1"/>
    </source>
</evidence>
<dbReference type="GO" id="GO:0030428">
    <property type="term" value="C:cell septum"/>
    <property type="evidence" value="ECO:0007669"/>
    <property type="project" value="TreeGrafter"/>
</dbReference>
<keyword evidence="11" id="KW-1185">Reference proteome</keyword>
<dbReference type="GO" id="GO:0043093">
    <property type="term" value="P:FtsZ-dependent cytokinesis"/>
    <property type="evidence" value="ECO:0007669"/>
    <property type="project" value="TreeGrafter"/>
</dbReference>
<dbReference type="RefSeq" id="WP_147162586.1">
    <property type="nucleotide sequence ID" value="NZ_BJZO01000011.1"/>
</dbReference>
<comment type="caution">
    <text evidence="10">The sequence shown here is derived from an EMBL/GenBank/DDBJ whole genome shotgun (WGS) entry which is preliminary data.</text>
</comment>
<comment type="function">
    <text evidence="7">Activator of cell division through the inhibition of FtsZ GTPase activity, therefore promoting FtsZ assembly into bundles of protofilaments necessary for the formation of the division Z ring. It is recruited early at mid-cell but it is not essential for cell division.</text>
</comment>
<evidence type="ECO:0000256" key="3">
    <source>
        <dbReference type="ARBA" id="ARBA00022490"/>
    </source>
</evidence>
<dbReference type="GO" id="GO:0005829">
    <property type="term" value="C:cytosol"/>
    <property type="evidence" value="ECO:0007669"/>
    <property type="project" value="TreeGrafter"/>
</dbReference>
<protein>
    <recommendedName>
        <fullName evidence="2">Cell division protein ZapA</fullName>
    </recommendedName>
    <alternativeName>
        <fullName evidence="9">Z ring-associated protein ZapA</fullName>
    </alternativeName>
</protein>
<dbReference type="SUPFAM" id="SSF102829">
    <property type="entry name" value="Cell division protein ZapA-like"/>
    <property type="match status" value="1"/>
</dbReference>
<comment type="subunit">
    <text evidence="8">Homodimer. Interacts with FtsZ.</text>
</comment>
<organism evidence="10 11">
    <name type="scientific">Pararhodospirillum oryzae</name>
    <dbReference type="NCBI Taxonomy" id="478448"/>
    <lineage>
        <taxon>Bacteria</taxon>
        <taxon>Pseudomonadati</taxon>
        <taxon>Pseudomonadota</taxon>
        <taxon>Alphaproteobacteria</taxon>
        <taxon>Rhodospirillales</taxon>
        <taxon>Rhodospirillaceae</taxon>
        <taxon>Pararhodospirillum</taxon>
    </lineage>
</organism>